<proteinExistence type="predicted"/>
<feature type="region of interest" description="Disordered" evidence="1">
    <location>
        <begin position="16"/>
        <end position="35"/>
    </location>
</feature>
<accession>A0A4Y2FSZ2</accession>
<sequence length="248" mass="28926">NKVMLIKPDKVPKRKGDVVVESTESKLSRMEMDDNAAADPADIPINIVPNHSNDPDVIDPLEEYYPTKEYARTALKRERYAKRTNGDELFHPDNPRYATFTVEINGQEHIVEYVPVREDKSPILMHDDKNNFIYPFDLTANEPIFQVDSDKNEIYFKEGEKEMCPYTKEGIPIYAKLNTRDEYVPTDQDIPYYAEDIYGNQHYPKTAEEHEYYIWIGNEQKPAKKVGDIPFYAKTKDGDEFYPKRIVS</sequence>
<organism evidence="2 3">
    <name type="scientific">Araneus ventricosus</name>
    <name type="common">Orbweaver spider</name>
    <name type="synonym">Epeira ventricosa</name>
    <dbReference type="NCBI Taxonomy" id="182803"/>
    <lineage>
        <taxon>Eukaryota</taxon>
        <taxon>Metazoa</taxon>
        <taxon>Ecdysozoa</taxon>
        <taxon>Arthropoda</taxon>
        <taxon>Chelicerata</taxon>
        <taxon>Arachnida</taxon>
        <taxon>Araneae</taxon>
        <taxon>Araneomorphae</taxon>
        <taxon>Entelegynae</taxon>
        <taxon>Araneoidea</taxon>
        <taxon>Araneidae</taxon>
        <taxon>Araneus</taxon>
    </lineage>
</organism>
<evidence type="ECO:0000313" key="3">
    <source>
        <dbReference type="Proteomes" id="UP000499080"/>
    </source>
</evidence>
<feature type="non-terminal residue" evidence="2">
    <location>
        <position position="1"/>
    </location>
</feature>
<dbReference type="EMBL" id="BGPR01096856">
    <property type="protein sequence ID" value="GBM43488.1"/>
    <property type="molecule type" value="Genomic_DNA"/>
</dbReference>
<dbReference type="AlphaFoldDB" id="A0A4Y2FSZ2"/>
<comment type="caution">
    <text evidence="2">The sequence shown here is derived from an EMBL/GenBank/DDBJ whole genome shotgun (WGS) entry which is preliminary data.</text>
</comment>
<feature type="compositionally biased region" description="Basic and acidic residues" evidence="1">
    <location>
        <begin position="16"/>
        <end position="32"/>
    </location>
</feature>
<gene>
    <name evidence="2" type="ORF">AVEN_166288_1</name>
</gene>
<evidence type="ECO:0000313" key="2">
    <source>
        <dbReference type="EMBL" id="GBM43488.1"/>
    </source>
</evidence>
<evidence type="ECO:0000256" key="1">
    <source>
        <dbReference type="SAM" id="MobiDB-lite"/>
    </source>
</evidence>
<dbReference type="Proteomes" id="UP000499080">
    <property type="component" value="Unassembled WGS sequence"/>
</dbReference>
<keyword evidence="3" id="KW-1185">Reference proteome</keyword>
<reference evidence="2 3" key="1">
    <citation type="journal article" date="2019" name="Sci. Rep.">
        <title>Orb-weaving spider Araneus ventricosus genome elucidates the spidroin gene catalogue.</title>
        <authorList>
            <person name="Kono N."/>
            <person name="Nakamura H."/>
            <person name="Ohtoshi R."/>
            <person name="Moran D.A.P."/>
            <person name="Shinohara A."/>
            <person name="Yoshida Y."/>
            <person name="Fujiwara M."/>
            <person name="Mori M."/>
            <person name="Tomita M."/>
            <person name="Arakawa K."/>
        </authorList>
    </citation>
    <scope>NUCLEOTIDE SEQUENCE [LARGE SCALE GENOMIC DNA]</scope>
</reference>
<dbReference type="OrthoDB" id="6473038at2759"/>
<protein>
    <submittedName>
        <fullName evidence="2">Uncharacterized protein</fullName>
    </submittedName>
</protein>
<name>A0A4Y2FSZ2_ARAVE</name>